<dbReference type="Proteomes" id="UP000295301">
    <property type="component" value="Unassembled WGS sequence"/>
</dbReference>
<gene>
    <name evidence="4" type="ORF">E1832_15015</name>
</gene>
<dbReference type="OrthoDB" id="9816040at2"/>
<name>A0A4R5UYV0_9RHOB</name>
<dbReference type="PANTHER" id="PTHR43046:SF14">
    <property type="entry name" value="MUTT_NUDIX FAMILY PROTEIN"/>
    <property type="match status" value="1"/>
</dbReference>
<dbReference type="Pfam" id="PF00293">
    <property type="entry name" value="NUDIX"/>
    <property type="match status" value="1"/>
</dbReference>
<evidence type="ECO:0000259" key="3">
    <source>
        <dbReference type="PROSITE" id="PS51462"/>
    </source>
</evidence>
<dbReference type="PANTHER" id="PTHR43046">
    <property type="entry name" value="GDP-MANNOSE MANNOSYL HYDROLASE"/>
    <property type="match status" value="1"/>
</dbReference>
<dbReference type="RefSeq" id="WP_133360585.1">
    <property type="nucleotide sequence ID" value="NZ_SMUV01000070.1"/>
</dbReference>
<dbReference type="AlphaFoldDB" id="A0A4R5UYV0"/>
<comment type="cofactor">
    <cofactor evidence="1">
        <name>Mg(2+)</name>
        <dbReference type="ChEBI" id="CHEBI:18420"/>
    </cofactor>
</comment>
<accession>A0A4R5UYV0</accession>
<evidence type="ECO:0000313" key="5">
    <source>
        <dbReference type="Proteomes" id="UP000295301"/>
    </source>
</evidence>
<keyword evidence="5" id="KW-1185">Reference proteome</keyword>
<evidence type="ECO:0000313" key="4">
    <source>
        <dbReference type="EMBL" id="TDK44421.1"/>
    </source>
</evidence>
<dbReference type="Gene3D" id="3.90.79.10">
    <property type="entry name" value="Nucleoside Triphosphate Pyrophosphohydrolase"/>
    <property type="match status" value="1"/>
</dbReference>
<dbReference type="InterPro" id="IPR015797">
    <property type="entry name" value="NUDIX_hydrolase-like_dom_sf"/>
</dbReference>
<evidence type="ECO:0000256" key="1">
    <source>
        <dbReference type="ARBA" id="ARBA00001946"/>
    </source>
</evidence>
<comment type="caution">
    <text evidence="4">The sequence shown here is derived from an EMBL/GenBank/DDBJ whole genome shotgun (WGS) entry which is preliminary data.</text>
</comment>
<dbReference type="GO" id="GO:0016787">
    <property type="term" value="F:hydrolase activity"/>
    <property type="evidence" value="ECO:0007669"/>
    <property type="project" value="UniProtKB-KW"/>
</dbReference>
<evidence type="ECO:0000256" key="2">
    <source>
        <dbReference type="ARBA" id="ARBA00022801"/>
    </source>
</evidence>
<dbReference type="EMBL" id="SMUV01000070">
    <property type="protein sequence ID" value="TDK44421.1"/>
    <property type="molecule type" value="Genomic_DNA"/>
</dbReference>
<organism evidence="4 5">
    <name type="scientific">Antarcticimicrobium luteum</name>
    <dbReference type="NCBI Taxonomy" id="2547397"/>
    <lineage>
        <taxon>Bacteria</taxon>
        <taxon>Pseudomonadati</taxon>
        <taxon>Pseudomonadota</taxon>
        <taxon>Alphaproteobacteria</taxon>
        <taxon>Rhodobacterales</taxon>
        <taxon>Paracoccaceae</taxon>
        <taxon>Antarcticimicrobium</taxon>
    </lineage>
</organism>
<feature type="domain" description="Nudix hydrolase" evidence="3">
    <location>
        <begin position="14"/>
        <end position="145"/>
    </location>
</feature>
<dbReference type="SUPFAM" id="SSF55811">
    <property type="entry name" value="Nudix"/>
    <property type="match status" value="1"/>
</dbReference>
<reference evidence="4 5" key="1">
    <citation type="submission" date="2019-03" db="EMBL/GenBank/DDBJ databases">
        <title>Ruegeria lutea sp. nov., a novel strain, isolated from marine sediment, the Masan Bay, South Korea.</title>
        <authorList>
            <person name="Kim J."/>
            <person name="Kim D.-Y."/>
            <person name="Lee S.-S."/>
        </authorList>
    </citation>
    <scope>NUCLEOTIDE SEQUENCE [LARGE SCALE GENOMIC DNA]</scope>
    <source>
        <strain evidence="4 5">318-1</strain>
    </source>
</reference>
<dbReference type="InterPro" id="IPR000086">
    <property type="entry name" value="NUDIX_hydrolase_dom"/>
</dbReference>
<proteinExistence type="predicted"/>
<sequence length="151" mass="16757">MIRRFGTPPDTRQSYRPRPGAYALLPRGGRLLLTLQDNPGPDLQLPGGGIDPGESPLTALHREVFEETGWRIAAPRRVGTFRRYAYMPEYDLWAEKICLIYVARPIRPMGPPTEPGHTALWLDAAEAADRLGNAGDRHFAAQLARGMLRAG</sequence>
<dbReference type="PROSITE" id="PS51462">
    <property type="entry name" value="NUDIX"/>
    <property type="match status" value="1"/>
</dbReference>
<keyword evidence="2" id="KW-0378">Hydrolase</keyword>
<protein>
    <submittedName>
        <fullName evidence="4">NUDIX domain-containing protein</fullName>
    </submittedName>
</protein>
<dbReference type="PROSITE" id="PS00893">
    <property type="entry name" value="NUDIX_BOX"/>
    <property type="match status" value="1"/>
</dbReference>
<dbReference type="InterPro" id="IPR020084">
    <property type="entry name" value="NUDIX_hydrolase_CS"/>
</dbReference>